<organism evidence="1 2">
    <name type="scientific">Novipirellula herctigrandis</name>
    <dbReference type="NCBI Taxonomy" id="2527986"/>
    <lineage>
        <taxon>Bacteria</taxon>
        <taxon>Pseudomonadati</taxon>
        <taxon>Planctomycetota</taxon>
        <taxon>Planctomycetia</taxon>
        <taxon>Pirellulales</taxon>
        <taxon>Pirellulaceae</taxon>
        <taxon>Novipirellula</taxon>
    </lineage>
</organism>
<evidence type="ECO:0000313" key="2">
    <source>
        <dbReference type="Proteomes" id="UP000315010"/>
    </source>
</evidence>
<accession>A0A5C5YXU8</accession>
<keyword evidence="2" id="KW-1185">Reference proteome</keyword>
<reference evidence="1 2" key="1">
    <citation type="submission" date="2019-02" db="EMBL/GenBank/DDBJ databases">
        <title>Deep-cultivation of Planctomycetes and their phenomic and genomic characterization uncovers novel biology.</title>
        <authorList>
            <person name="Wiegand S."/>
            <person name="Jogler M."/>
            <person name="Boedeker C."/>
            <person name="Pinto D."/>
            <person name="Vollmers J."/>
            <person name="Rivas-Marin E."/>
            <person name="Kohn T."/>
            <person name="Peeters S.H."/>
            <person name="Heuer A."/>
            <person name="Rast P."/>
            <person name="Oberbeckmann S."/>
            <person name="Bunk B."/>
            <person name="Jeske O."/>
            <person name="Meyerdierks A."/>
            <person name="Storesund J.E."/>
            <person name="Kallscheuer N."/>
            <person name="Luecker S."/>
            <person name="Lage O.M."/>
            <person name="Pohl T."/>
            <person name="Merkel B.J."/>
            <person name="Hornburger P."/>
            <person name="Mueller R.-W."/>
            <person name="Bruemmer F."/>
            <person name="Labrenz M."/>
            <person name="Spormann A.M."/>
            <person name="Op Den Camp H."/>
            <person name="Overmann J."/>
            <person name="Amann R."/>
            <person name="Jetten M.S.M."/>
            <person name="Mascher T."/>
            <person name="Medema M.H."/>
            <person name="Devos D.P."/>
            <person name="Kaster A.-K."/>
            <person name="Ovreas L."/>
            <person name="Rohde M."/>
            <person name="Galperin M.Y."/>
            <person name="Jogler C."/>
        </authorList>
    </citation>
    <scope>NUCLEOTIDE SEQUENCE [LARGE SCALE GENOMIC DNA]</scope>
    <source>
        <strain evidence="1 2">CA13</strain>
    </source>
</reference>
<proteinExistence type="predicted"/>
<evidence type="ECO:0000313" key="1">
    <source>
        <dbReference type="EMBL" id="TWT79909.1"/>
    </source>
</evidence>
<name>A0A5C5YXU8_9BACT</name>
<dbReference type="EMBL" id="SJPJ01000001">
    <property type="protein sequence ID" value="TWT79909.1"/>
    <property type="molecule type" value="Genomic_DNA"/>
</dbReference>
<protein>
    <submittedName>
        <fullName evidence="1">Uncharacterized protein</fullName>
    </submittedName>
</protein>
<dbReference type="Proteomes" id="UP000315010">
    <property type="component" value="Unassembled WGS sequence"/>
</dbReference>
<sequence length="59" mass="6742">MDPAFGSSFLKRFEPFLLAKASRRQPRRLRTPTTTAHGFVAGWGHATQEYQCESIPRSF</sequence>
<gene>
    <name evidence="1" type="ORF">CA13_13180</name>
</gene>
<dbReference type="AlphaFoldDB" id="A0A5C5YXU8"/>
<comment type="caution">
    <text evidence="1">The sequence shown here is derived from an EMBL/GenBank/DDBJ whole genome shotgun (WGS) entry which is preliminary data.</text>
</comment>